<dbReference type="PROSITE" id="PS50330">
    <property type="entry name" value="UIM"/>
    <property type="match status" value="1"/>
</dbReference>
<dbReference type="InterPro" id="IPR050670">
    <property type="entry name" value="STAM"/>
</dbReference>
<dbReference type="PANTHER" id="PTHR45929:SF3">
    <property type="entry name" value="JAK PATHWAY SIGNAL TRANSDUCTION ADAPTOR MOLECULE"/>
    <property type="match status" value="1"/>
</dbReference>
<dbReference type="InterPro" id="IPR001452">
    <property type="entry name" value="SH3_domain"/>
</dbReference>
<reference evidence="13" key="1">
    <citation type="submission" date="2023-03" db="EMBL/GenBank/DDBJ databases">
        <title>Near-Complete genome sequence of Lipomyces tetrasporous NRRL Y-64009, an oleaginous yeast capable of growing on lignocellulosic hydrolysates.</title>
        <authorList>
            <consortium name="Lawrence Berkeley National Laboratory"/>
            <person name="Jagtap S.S."/>
            <person name="Liu J.-J."/>
            <person name="Walukiewicz H.E."/>
            <person name="Pangilinan J."/>
            <person name="Lipzen A."/>
            <person name="Ahrendt S."/>
            <person name="Koriabine M."/>
            <person name="Cobaugh K."/>
            <person name="Salamov A."/>
            <person name="Yoshinaga Y."/>
            <person name="Ng V."/>
            <person name="Daum C."/>
            <person name="Grigoriev I.V."/>
            <person name="Slininger P.J."/>
            <person name="Dien B.S."/>
            <person name="Jin Y.-S."/>
            <person name="Rao C.V."/>
        </authorList>
    </citation>
    <scope>NUCLEOTIDE SEQUENCE</scope>
    <source>
        <strain evidence="13">NRRL Y-64009</strain>
    </source>
</reference>
<accession>A0AAD7VP57</accession>
<evidence type="ECO:0000256" key="7">
    <source>
        <dbReference type="ARBA" id="ARBA00022753"/>
    </source>
</evidence>
<name>A0AAD7VP57_9ASCO</name>
<comment type="similarity">
    <text evidence="2">Belongs to the STAM family.</text>
</comment>
<dbReference type="InterPro" id="IPR008942">
    <property type="entry name" value="ENTH_VHS"/>
</dbReference>
<evidence type="ECO:0000256" key="8">
    <source>
        <dbReference type="ARBA" id="ARBA00022927"/>
    </source>
</evidence>
<evidence type="ECO:0000313" key="14">
    <source>
        <dbReference type="Proteomes" id="UP001217417"/>
    </source>
</evidence>
<protein>
    <recommendedName>
        <fullName evidence="3">Class E vacuolar protein-sorting machinery protein HSE1</fullName>
    </recommendedName>
    <alternativeName>
        <fullName evidence="4">Class E vacuolar protein-sorting machinery protein hse1</fullName>
    </alternativeName>
</protein>
<feature type="domain" description="SH3" evidence="11">
    <location>
        <begin position="229"/>
        <end position="288"/>
    </location>
</feature>
<dbReference type="CDD" id="cd11805">
    <property type="entry name" value="SH3_GRB2_like_C"/>
    <property type="match status" value="1"/>
</dbReference>
<dbReference type="Gene3D" id="1.20.5.1940">
    <property type="match status" value="1"/>
</dbReference>
<evidence type="ECO:0000256" key="9">
    <source>
        <dbReference type="PROSITE-ProRule" id="PRU00192"/>
    </source>
</evidence>
<dbReference type="GO" id="GO:0033565">
    <property type="term" value="C:ESCRT-0 complex"/>
    <property type="evidence" value="ECO:0007669"/>
    <property type="project" value="TreeGrafter"/>
</dbReference>
<dbReference type="GO" id="GO:0043328">
    <property type="term" value="P:protein transport to vacuole involved in ubiquitin-dependent protein catabolic process via the multivesicular body sorting pathway"/>
    <property type="evidence" value="ECO:0007669"/>
    <property type="project" value="TreeGrafter"/>
</dbReference>
<dbReference type="Pfam" id="PF00790">
    <property type="entry name" value="VHS"/>
    <property type="match status" value="1"/>
</dbReference>
<keyword evidence="7" id="KW-0967">Endosome</keyword>
<evidence type="ECO:0000256" key="3">
    <source>
        <dbReference type="ARBA" id="ARBA00017923"/>
    </source>
</evidence>
<dbReference type="Gene3D" id="2.30.30.40">
    <property type="entry name" value="SH3 Domains"/>
    <property type="match status" value="1"/>
</dbReference>
<dbReference type="PROSITE" id="PS50179">
    <property type="entry name" value="VHS"/>
    <property type="match status" value="1"/>
</dbReference>
<dbReference type="InterPro" id="IPR002014">
    <property type="entry name" value="VHS_dom"/>
</dbReference>
<dbReference type="Pfam" id="PF00018">
    <property type="entry name" value="SH3_1"/>
    <property type="match status" value="1"/>
</dbReference>
<dbReference type="SUPFAM" id="SSF50044">
    <property type="entry name" value="SH3-domain"/>
    <property type="match status" value="1"/>
</dbReference>
<keyword evidence="6" id="KW-0813">Transport</keyword>
<proteinExistence type="inferred from homology"/>
<evidence type="ECO:0000256" key="2">
    <source>
        <dbReference type="ARBA" id="ARBA00009666"/>
    </source>
</evidence>
<evidence type="ECO:0000256" key="10">
    <source>
        <dbReference type="SAM" id="MobiDB-lite"/>
    </source>
</evidence>
<comment type="subcellular location">
    <subcellularLocation>
        <location evidence="1">Endosome membrane</location>
        <topology evidence="1">Peripheral membrane protein</topology>
        <orientation evidence="1">Cytoplasmic side</orientation>
    </subcellularLocation>
</comment>
<dbReference type="AlphaFoldDB" id="A0AAD7VP57"/>
<evidence type="ECO:0000313" key="13">
    <source>
        <dbReference type="EMBL" id="KAJ8097357.1"/>
    </source>
</evidence>
<dbReference type="FunFam" id="2.30.30.40:FF:000072">
    <property type="entry name" value="Unconventional Myosin IB"/>
    <property type="match status" value="1"/>
</dbReference>
<keyword evidence="14" id="KW-1185">Reference proteome</keyword>
<dbReference type="PANTHER" id="PTHR45929">
    <property type="entry name" value="JAK PATHWAY SIGNAL TRANSDUCTION ADAPTOR MOLECULE"/>
    <property type="match status" value="1"/>
</dbReference>
<dbReference type="RefSeq" id="XP_056040807.1">
    <property type="nucleotide sequence ID" value="XM_056188579.1"/>
</dbReference>
<gene>
    <name evidence="13" type="ORF">POJ06DRAFT_261161</name>
</gene>
<evidence type="ECO:0000256" key="6">
    <source>
        <dbReference type="ARBA" id="ARBA00022448"/>
    </source>
</evidence>
<evidence type="ECO:0000256" key="4">
    <source>
        <dbReference type="ARBA" id="ARBA00018978"/>
    </source>
</evidence>
<feature type="region of interest" description="Disordered" evidence="10">
    <location>
        <begin position="418"/>
        <end position="546"/>
    </location>
</feature>
<dbReference type="SMART" id="SM00326">
    <property type="entry name" value="SH3"/>
    <property type="match status" value="1"/>
</dbReference>
<dbReference type="GO" id="GO:0035091">
    <property type="term" value="F:phosphatidylinositol binding"/>
    <property type="evidence" value="ECO:0007669"/>
    <property type="project" value="InterPro"/>
</dbReference>
<dbReference type="PRINTS" id="PR00452">
    <property type="entry name" value="SH3DOMAIN"/>
</dbReference>
<dbReference type="GO" id="GO:0010008">
    <property type="term" value="C:endosome membrane"/>
    <property type="evidence" value="ECO:0007669"/>
    <property type="project" value="UniProtKB-SubCell"/>
</dbReference>
<dbReference type="EMBL" id="JARPMG010000011">
    <property type="protein sequence ID" value="KAJ8097357.1"/>
    <property type="molecule type" value="Genomic_DNA"/>
</dbReference>
<feature type="domain" description="VHS" evidence="12">
    <location>
        <begin position="17"/>
        <end position="147"/>
    </location>
</feature>
<feature type="region of interest" description="Disordered" evidence="10">
    <location>
        <begin position="202"/>
        <end position="227"/>
    </location>
</feature>
<dbReference type="GO" id="GO:0043130">
    <property type="term" value="F:ubiquitin binding"/>
    <property type="evidence" value="ECO:0007669"/>
    <property type="project" value="InterPro"/>
</dbReference>
<dbReference type="GeneID" id="80883745"/>
<sequence>MFRASSPTSIEEAVNKATDENLTSENWEYILEVCDKVNDSPEDGPKDAVNALQRRLAHRSANVQLYALTVANSLAQNCGTKMHRELASRAFTQTLIRMATDRTVHASVKSRLLEVMEGLVKVFRHDPSLDIMADALVQVKTLNPRLHAPEKPQKPPIQRMQTSEDEELQMVLALSLQESTQNDEMAAKLRQEEEERQTMAAIREEPSMTSNDAAGRTAPAGPVTADPASSVNRVRALYDLTTAEPGELSFRRGDVIFVLESVYQDWWKGSLRGQVGIFPLNYVTPIKEPTPEDLQHEAEEEAKVFAESASIERLLALLSSPEAAENVDSAEMENLYRTAMSIRPTLINLIDKYALRKEEMVDLNNRFTAAANKYETSLNSYIRQHHSPRIPNAPASASAPAQYPTSAPVDLLAASAKHPIAPSSSQTPFSPAIQRPYPATTEVPHPQPNQTPYTPLIQTSFPTSNQAQFSPSALDELTYSPPPLNSNPFPSGSNNTPYPMTTNNNPYYSSVPYPPSTAASTAPNGSSAAPSSAFTGYPDLSFASRR</sequence>
<dbReference type="CDD" id="cd16978">
    <property type="entry name" value="VHS_HSE1"/>
    <property type="match status" value="1"/>
</dbReference>
<dbReference type="Proteomes" id="UP001217417">
    <property type="component" value="Unassembled WGS sequence"/>
</dbReference>
<dbReference type="PROSITE" id="PS50002">
    <property type="entry name" value="SH3"/>
    <property type="match status" value="1"/>
</dbReference>
<dbReference type="InterPro" id="IPR003903">
    <property type="entry name" value="UIM_dom"/>
</dbReference>
<evidence type="ECO:0000259" key="12">
    <source>
        <dbReference type="PROSITE" id="PS50179"/>
    </source>
</evidence>
<organism evidence="13 14">
    <name type="scientific">Lipomyces tetrasporus</name>
    <dbReference type="NCBI Taxonomy" id="54092"/>
    <lineage>
        <taxon>Eukaryota</taxon>
        <taxon>Fungi</taxon>
        <taxon>Dikarya</taxon>
        <taxon>Ascomycota</taxon>
        <taxon>Saccharomycotina</taxon>
        <taxon>Lipomycetes</taxon>
        <taxon>Lipomycetales</taxon>
        <taxon>Lipomycetaceae</taxon>
        <taxon>Lipomyces</taxon>
    </lineage>
</organism>
<dbReference type="SUPFAM" id="SSF48464">
    <property type="entry name" value="ENTH/VHS domain"/>
    <property type="match status" value="1"/>
</dbReference>
<feature type="compositionally biased region" description="Polar residues" evidence="10">
    <location>
        <begin position="448"/>
        <end position="471"/>
    </location>
</feature>
<evidence type="ECO:0000256" key="5">
    <source>
        <dbReference type="ARBA" id="ARBA00022443"/>
    </source>
</evidence>
<keyword evidence="5 9" id="KW-0728">SH3 domain</keyword>
<dbReference type="InterPro" id="IPR036028">
    <property type="entry name" value="SH3-like_dom_sf"/>
</dbReference>
<feature type="compositionally biased region" description="Low complexity" evidence="10">
    <location>
        <begin position="486"/>
        <end position="533"/>
    </location>
</feature>
<comment type="caution">
    <text evidence="13">The sequence shown here is derived from an EMBL/GenBank/DDBJ whole genome shotgun (WGS) entry which is preliminary data.</text>
</comment>
<evidence type="ECO:0000256" key="1">
    <source>
        <dbReference type="ARBA" id="ARBA00004125"/>
    </source>
</evidence>
<keyword evidence="8" id="KW-0653">Protein transport</keyword>
<dbReference type="PRINTS" id="PR00499">
    <property type="entry name" value="P67PHOX"/>
</dbReference>
<dbReference type="SMART" id="SM00288">
    <property type="entry name" value="VHS"/>
    <property type="match status" value="1"/>
</dbReference>
<dbReference type="Gene3D" id="1.25.40.90">
    <property type="match status" value="1"/>
</dbReference>
<evidence type="ECO:0000259" key="11">
    <source>
        <dbReference type="PROSITE" id="PS50002"/>
    </source>
</evidence>